<reference evidence="1" key="1">
    <citation type="submission" date="2022-12" db="EMBL/GenBank/DDBJ databases">
        <title>Genome Sequence of Lasiodiplodia mahajangana.</title>
        <authorList>
            <person name="Buettner E."/>
        </authorList>
    </citation>
    <scope>NUCLEOTIDE SEQUENCE</scope>
    <source>
        <strain evidence="1">VT137</strain>
    </source>
</reference>
<comment type="caution">
    <text evidence="1">The sequence shown here is derived from an EMBL/GenBank/DDBJ whole genome shotgun (WGS) entry which is preliminary data.</text>
</comment>
<name>A0ACC2K0F8_9PEZI</name>
<sequence>MSDYSQINLKRFELSSPTLNLSLSVTSVAFIYDVPLSITSQDDLSSLILSKKLWLLPPGLCRLEVCVKLDDCDSTWREEQEGFFDFIADAICDSFLWWQLGLKVEILDVQYHGEGDNTPNLYFSIEKPDMSSSLLSPPHTKTAHLKGLECVLRFKPSTYLEASDVNEDQRGSDISLPSPKPTSTPDLIEAWGNVAYLVESALCITFGTRQRIQGLRISELEKAPTLLDLAPAIWNSHYLKSAVSYTKNFPVISNILASSLNGQSPGLRRKGAEILKDNAGASIDPYQELERSIKQLESFIQRMLWDLLQATLKPTIGTKKRTKKGPSPDAELDNQDYEVEGIIFDEEIADQYYDWPDGGYYAYADLPLPSSQSHHDYQDVASYNTDFEFAWHQDNQALRAPVFENEIGISYYEVDVGDGQLFKPYIERGGSDQYMIQDHMLMSEDIYDENDDIYDHKYGYASLMEQGSGAYELEATTASRWEEQDEDNIDERAVENALDPEVDEEL</sequence>
<gene>
    <name evidence="1" type="ORF">O1611_g498</name>
</gene>
<evidence type="ECO:0000313" key="2">
    <source>
        <dbReference type="Proteomes" id="UP001153332"/>
    </source>
</evidence>
<protein>
    <submittedName>
        <fullName evidence="1">Uncharacterized protein</fullName>
    </submittedName>
</protein>
<accession>A0ACC2K0F8</accession>
<proteinExistence type="predicted"/>
<organism evidence="1 2">
    <name type="scientific">Lasiodiplodia mahajangana</name>
    <dbReference type="NCBI Taxonomy" id="1108764"/>
    <lineage>
        <taxon>Eukaryota</taxon>
        <taxon>Fungi</taxon>
        <taxon>Dikarya</taxon>
        <taxon>Ascomycota</taxon>
        <taxon>Pezizomycotina</taxon>
        <taxon>Dothideomycetes</taxon>
        <taxon>Dothideomycetes incertae sedis</taxon>
        <taxon>Botryosphaeriales</taxon>
        <taxon>Botryosphaeriaceae</taxon>
        <taxon>Lasiodiplodia</taxon>
    </lineage>
</organism>
<keyword evidence="2" id="KW-1185">Reference proteome</keyword>
<evidence type="ECO:0000313" key="1">
    <source>
        <dbReference type="EMBL" id="KAJ8133126.1"/>
    </source>
</evidence>
<dbReference type="EMBL" id="JAPUUL010000042">
    <property type="protein sequence ID" value="KAJ8133126.1"/>
    <property type="molecule type" value="Genomic_DNA"/>
</dbReference>
<dbReference type="Proteomes" id="UP001153332">
    <property type="component" value="Unassembled WGS sequence"/>
</dbReference>